<keyword evidence="4" id="KW-0472">Membrane</keyword>
<evidence type="ECO:0008006" key="8">
    <source>
        <dbReference type="Google" id="ProtNLM"/>
    </source>
</evidence>
<sequence>MLGTNLLAGLALSASVVVGQAVWSPNQVSTSICSWGGLRAAVLHDTLYLDGGKLWWWPTYADGSTSPIPVDDNNPLGLVYTLNFSTPFKTTDNITALFDTITTGGGNLNPRAPNYEDGELLYNDSEFFLYGGTISPPGDNRSDPDPTKVLCYEGYKYGVDHTFNPSFVSKGLPEDVTQWLAFGGAASAPSENLAWYFSGNSAPKRGKIYSVYSNVEDTAPVRVSDTLITLDMGPGQSKEVFTNVTLPPTTPGRAGSELVWVPVGKRGILVAIGGAVYGDFASKCEFTRNSSATTAANQSPQAKTSPGFMATLDIYDVETRKWYRQKSTGGPSDALVRGCAVVAAAQDGSSFNIYYYGGYNGRNMEDPKVFTDDVWVLSLPSFIWTKLTSGDAKQARAAHKCVKPYPDQMFAIGGAAALTSEYKCLSETIRVYNMSSGEWLDRYDPAVWSEYTVPDAIVAKIGGSGTGGATVTKPDGSWGAKELEGIFATAYPMEKIKTYYPYASVGPINNTNPDAPPPPGSEGGNDGGGGLPSYLPPVLGVVLGLVFLTMVAVLILLWRRRRLLRRGGPMSEAGTEDTNGNRIASWLRGQTNSPSGFKSPPTVTSSDYLPVSSPTPDPDSSVSAAQPASIAEMMGTGVPVAELPDTSPPAAELHSAALSPTSATAAGVTAAGASLNNSTNYSSTHQTDHASTPSQSQPPSHSAFPIPTPPPPMAQVESPIYYRPDSDALPRGVMTGSAATSPTNTNTNATNTPVSPAPVAVQGAAGRDKFLSGISNLSERDRAHLRQISDTTISSLATAPGAGAGAAAAAGAAGAGTTSGTDNNIAARERVLSGVSMLSSATTSGPSGTTSNSGAPGGDPRVVSSLTEAAVVSPLTTTAAPGNGGHGPGHGLAQGPSSPLRRSVFSENLDSSSSGSGNGGGS</sequence>
<dbReference type="EMBL" id="MU853598">
    <property type="protein sequence ID" value="KAK4142366.1"/>
    <property type="molecule type" value="Genomic_DNA"/>
</dbReference>
<feature type="region of interest" description="Disordered" evidence="3">
    <location>
        <begin position="836"/>
        <end position="862"/>
    </location>
</feature>
<keyword evidence="5" id="KW-0732">Signal</keyword>
<feature type="compositionally biased region" description="Low complexity" evidence="3">
    <location>
        <begin position="737"/>
        <end position="757"/>
    </location>
</feature>
<feature type="region of interest" description="Disordered" evidence="3">
    <location>
        <begin position="568"/>
        <end position="625"/>
    </location>
</feature>
<gene>
    <name evidence="6" type="ORF">C8A04DRAFT_13253</name>
</gene>
<dbReference type="InterPro" id="IPR011043">
    <property type="entry name" value="Gal_Oxase/kelch_b-propeller"/>
</dbReference>
<proteinExistence type="predicted"/>
<keyword evidence="4" id="KW-0812">Transmembrane</keyword>
<protein>
    <recommendedName>
        <fullName evidence="8">Kelch repeat protein</fullName>
    </recommendedName>
</protein>
<keyword evidence="4" id="KW-1133">Transmembrane helix</keyword>
<dbReference type="PANTHER" id="PTHR46228:SF2">
    <property type="entry name" value="KELCH REPEAT PROTEIN (AFU_ORTHOLOGUE AFUA_4G14350)"/>
    <property type="match status" value="1"/>
</dbReference>
<evidence type="ECO:0000256" key="4">
    <source>
        <dbReference type="SAM" id="Phobius"/>
    </source>
</evidence>
<evidence type="ECO:0000256" key="1">
    <source>
        <dbReference type="ARBA" id="ARBA00022441"/>
    </source>
</evidence>
<dbReference type="RefSeq" id="XP_062635737.1">
    <property type="nucleotide sequence ID" value="XM_062777639.1"/>
</dbReference>
<reference evidence="6" key="1">
    <citation type="journal article" date="2023" name="Mol. Phylogenet. Evol.">
        <title>Genome-scale phylogeny and comparative genomics of the fungal order Sordariales.</title>
        <authorList>
            <person name="Hensen N."/>
            <person name="Bonometti L."/>
            <person name="Westerberg I."/>
            <person name="Brannstrom I.O."/>
            <person name="Guillou S."/>
            <person name="Cros-Aarteil S."/>
            <person name="Calhoun S."/>
            <person name="Haridas S."/>
            <person name="Kuo A."/>
            <person name="Mondo S."/>
            <person name="Pangilinan J."/>
            <person name="Riley R."/>
            <person name="LaButti K."/>
            <person name="Andreopoulos B."/>
            <person name="Lipzen A."/>
            <person name="Chen C."/>
            <person name="Yan M."/>
            <person name="Daum C."/>
            <person name="Ng V."/>
            <person name="Clum A."/>
            <person name="Steindorff A."/>
            <person name="Ohm R.A."/>
            <person name="Martin F."/>
            <person name="Silar P."/>
            <person name="Natvig D.O."/>
            <person name="Lalanne C."/>
            <person name="Gautier V."/>
            <person name="Ament-Velasquez S.L."/>
            <person name="Kruys A."/>
            <person name="Hutchinson M.I."/>
            <person name="Powell A.J."/>
            <person name="Barry K."/>
            <person name="Miller A.N."/>
            <person name="Grigoriev I.V."/>
            <person name="Debuchy R."/>
            <person name="Gladieux P."/>
            <person name="Hiltunen Thoren M."/>
            <person name="Johannesson H."/>
        </authorList>
    </citation>
    <scope>NUCLEOTIDE SEQUENCE</scope>
    <source>
        <strain evidence="6">CBS 141.50</strain>
    </source>
</reference>
<reference evidence="6" key="2">
    <citation type="submission" date="2023-05" db="EMBL/GenBank/DDBJ databases">
        <authorList>
            <consortium name="Lawrence Berkeley National Laboratory"/>
            <person name="Steindorff A."/>
            <person name="Hensen N."/>
            <person name="Bonometti L."/>
            <person name="Westerberg I."/>
            <person name="Brannstrom I.O."/>
            <person name="Guillou S."/>
            <person name="Cros-Aarteil S."/>
            <person name="Calhoun S."/>
            <person name="Haridas S."/>
            <person name="Kuo A."/>
            <person name="Mondo S."/>
            <person name="Pangilinan J."/>
            <person name="Riley R."/>
            <person name="Labutti K."/>
            <person name="Andreopoulos B."/>
            <person name="Lipzen A."/>
            <person name="Chen C."/>
            <person name="Yanf M."/>
            <person name="Daum C."/>
            <person name="Ng V."/>
            <person name="Clum A."/>
            <person name="Ohm R."/>
            <person name="Martin F."/>
            <person name="Silar P."/>
            <person name="Natvig D."/>
            <person name="Lalanne C."/>
            <person name="Gautier V."/>
            <person name="Ament-Velasquez S.L."/>
            <person name="Kruys A."/>
            <person name="Hutchinson M.I."/>
            <person name="Powell A.J."/>
            <person name="Barry K."/>
            <person name="Miller A.N."/>
            <person name="Grigoriev I.V."/>
            <person name="Debuchy R."/>
            <person name="Gladieux P."/>
            <person name="Thoren M.H."/>
            <person name="Johannesson H."/>
        </authorList>
    </citation>
    <scope>NUCLEOTIDE SEQUENCE</scope>
    <source>
        <strain evidence="6">CBS 141.50</strain>
    </source>
</reference>
<dbReference type="Proteomes" id="UP001302676">
    <property type="component" value="Unassembled WGS sequence"/>
</dbReference>
<dbReference type="AlphaFoldDB" id="A0AAN6V2K4"/>
<keyword evidence="7" id="KW-1185">Reference proteome</keyword>
<name>A0AAN6V2K4_9PEZI</name>
<feature type="compositionally biased region" description="Gly residues" evidence="3">
    <location>
        <begin position="882"/>
        <end position="892"/>
    </location>
</feature>
<dbReference type="PANTHER" id="PTHR46228">
    <property type="entry name" value="KELCH DOMAIN-CONTAINING PROTEIN"/>
    <property type="match status" value="1"/>
</dbReference>
<feature type="region of interest" description="Disordered" evidence="3">
    <location>
        <begin position="875"/>
        <end position="922"/>
    </location>
</feature>
<dbReference type="SUPFAM" id="SSF50965">
    <property type="entry name" value="Galactose oxidase, central domain"/>
    <property type="match status" value="1"/>
</dbReference>
<evidence type="ECO:0000256" key="3">
    <source>
        <dbReference type="SAM" id="MobiDB-lite"/>
    </source>
</evidence>
<feature type="transmembrane region" description="Helical" evidence="4">
    <location>
        <begin position="534"/>
        <end position="558"/>
    </location>
</feature>
<dbReference type="GeneID" id="87814252"/>
<feature type="signal peptide" evidence="5">
    <location>
        <begin position="1"/>
        <end position="21"/>
    </location>
</feature>
<evidence type="ECO:0000313" key="6">
    <source>
        <dbReference type="EMBL" id="KAK4142366.1"/>
    </source>
</evidence>
<feature type="compositionally biased region" description="Low complexity" evidence="3">
    <location>
        <begin position="610"/>
        <end position="623"/>
    </location>
</feature>
<feature type="compositionally biased region" description="Low complexity" evidence="3">
    <location>
        <begin position="689"/>
        <end position="705"/>
    </location>
</feature>
<evidence type="ECO:0000256" key="5">
    <source>
        <dbReference type="SAM" id="SignalP"/>
    </source>
</evidence>
<feature type="compositionally biased region" description="Low complexity" evidence="3">
    <location>
        <begin position="839"/>
        <end position="854"/>
    </location>
</feature>
<feature type="region of interest" description="Disordered" evidence="3">
    <location>
        <begin position="677"/>
        <end position="757"/>
    </location>
</feature>
<keyword evidence="2" id="KW-0677">Repeat</keyword>
<accession>A0AAN6V2K4</accession>
<keyword evidence="1" id="KW-0880">Kelch repeat</keyword>
<evidence type="ECO:0000313" key="7">
    <source>
        <dbReference type="Proteomes" id="UP001302676"/>
    </source>
</evidence>
<comment type="caution">
    <text evidence="6">The sequence shown here is derived from an EMBL/GenBank/DDBJ whole genome shotgun (WGS) entry which is preliminary data.</text>
</comment>
<dbReference type="InterPro" id="IPR015915">
    <property type="entry name" value="Kelch-typ_b-propeller"/>
</dbReference>
<organism evidence="6 7">
    <name type="scientific">Dichotomopilus funicola</name>
    <dbReference type="NCBI Taxonomy" id="1934379"/>
    <lineage>
        <taxon>Eukaryota</taxon>
        <taxon>Fungi</taxon>
        <taxon>Dikarya</taxon>
        <taxon>Ascomycota</taxon>
        <taxon>Pezizomycotina</taxon>
        <taxon>Sordariomycetes</taxon>
        <taxon>Sordariomycetidae</taxon>
        <taxon>Sordariales</taxon>
        <taxon>Chaetomiaceae</taxon>
        <taxon>Dichotomopilus</taxon>
    </lineage>
</organism>
<evidence type="ECO:0000256" key="2">
    <source>
        <dbReference type="ARBA" id="ARBA00022737"/>
    </source>
</evidence>
<feature type="compositionally biased region" description="Polar residues" evidence="3">
    <location>
        <begin position="576"/>
        <end position="607"/>
    </location>
</feature>
<feature type="region of interest" description="Disordered" evidence="3">
    <location>
        <begin position="510"/>
        <end position="529"/>
    </location>
</feature>
<dbReference type="Gene3D" id="2.120.10.80">
    <property type="entry name" value="Kelch-type beta propeller"/>
    <property type="match status" value="1"/>
</dbReference>
<feature type="chain" id="PRO_5042948779" description="Kelch repeat protein" evidence="5">
    <location>
        <begin position="22"/>
        <end position="922"/>
    </location>
</feature>